<dbReference type="AlphaFoldDB" id="A0A9P5YBJ8"/>
<protein>
    <recommendedName>
        <fullName evidence="2">N-acetyltransferase domain-containing protein</fullName>
    </recommendedName>
</protein>
<organism evidence="3 4">
    <name type="scientific">Collybia nuda</name>
    <dbReference type="NCBI Taxonomy" id="64659"/>
    <lineage>
        <taxon>Eukaryota</taxon>
        <taxon>Fungi</taxon>
        <taxon>Dikarya</taxon>
        <taxon>Basidiomycota</taxon>
        <taxon>Agaricomycotina</taxon>
        <taxon>Agaricomycetes</taxon>
        <taxon>Agaricomycetidae</taxon>
        <taxon>Agaricales</taxon>
        <taxon>Tricholomatineae</taxon>
        <taxon>Clitocybaceae</taxon>
        <taxon>Collybia</taxon>
    </lineage>
</organism>
<reference evidence="3" key="1">
    <citation type="submission" date="2020-11" db="EMBL/GenBank/DDBJ databases">
        <authorList>
            <consortium name="DOE Joint Genome Institute"/>
            <person name="Ahrendt S."/>
            <person name="Riley R."/>
            <person name="Andreopoulos W."/>
            <person name="Labutti K."/>
            <person name="Pangilinan J."/>
            <person name="Ruiz-Duenas F.J."/>
            <person name="Barrasa J.M."/>
            <person name="Sanchez-Garcia M."/>
            <person name="Camarero S."/>
            <person name="Miyauchi S."/>
            <person name="Serrano A."/>
            <person name="Linde D."/>
            <person name="Babiker R."/>
            <person name="Drula E."/>
            <person name="Ayuso-Fernandez I."/>
            <person name="Pacheco R."/>
            <person name="Padilla G."/>
            <person name="Ferreira P."/>
            <person name="Barriuso J."/>
            <person name="Kellner H."/>
            <person name="Castanera R."/>
            <person name="Alfaro M."/>
            <person name="Ramirez L."/>
            <person name="Pisabarro A.G."/>
            <person name="Kuo A."/>
            <person name="Tritt A."/>
            <person name="Lipzen A."/>
            <person name="He G."/>
            <person name="Yan M."/>
            <person name="Ng V."/>
            <person name="Cullen D."/>
            <person name="Martin F."/>
            <person name="Rosso M.-N."/>
            <person name="Henrissat B."/>
            <person name="Hibbett D."/>
            <person name="Martinez A.T."/>
            <person name="Grigoriev I.V."/>
        </authorList>
    </citation>
    <scope>NUCLEOTIDE SEQUENCE</scope>
    <source>
        <strain evidence="3">CBS 247.69</strain>
    </source>
</reference>
<dbReference type="InterPro" id="IPR000182">
    <property type="entry name" value="GNAT_dom"/>
</dbReference>
<dbReference type="InterPro" id="IPR016181">
    <property type="entry name" value="Acyl_CoA_acyltransferase"/>
</dbReference>
<proteinExistence type="predicted"/>
<accession>A0A9P5YBJ8</accession>
<sequence>MEYEKGATKGAFSIKSSHTEQAQSSIPAETTLDVVCRPVAAEQTLPLRHSVLWPDKPISHVLLPEDTKGLHLGAFVASRDHPVAVISLFIKPLPDPIYFQSSQGGAGLQVRFRKFACDTTFQGRGIGSKLLQYGLSAARTELDGTMVWCDARVTSRHWYTKRGLVPLGEIFLKGSVEYIRMYIDVGVSVPVKRDPYMQHENDFQ</sequence>
<evidence type="ECO:0000256" key="1">
    <source>
        <dbReference type="SAM" id="MobiDB-lite"/>
    </source>
</evidence>
<keyword evidence="4" id="KW-1185">Reference proteome</keyword>
<dbReference type="PROSITE" id="PS51186">
    <property type="entry name" value="GNAT"/>
    <property type="match status" value="1"/>
</dbReference>
<dbReference type="Proteomes" id="UP000807353">
    <property type="component" value="Unassembled WGS sequence"/>
</dbReference>
<dbReference type="SUPFAM" id="SSF55729">
    <property type="entry name" value="Acyl-CoA N-acyltransferases (Nat)"/>
    <property type="match status" value="1"/>
</dbReference>
<dbReference type="CDD" id="cd04301">
    <property type="entry name" value="NAT_SF"/>
    <property type="match status" value="1"/>
</dbReference>
<evidence type="ECO:0000313" key="3">
    <source>
        <dbReference type="EMBL" id="KAF9465717.1"/>
    </source>
</evidence>
<dbReference type="Pfam" id="PF00583">
    <property type="entry name" value="Acetyltransf_1"/>
    <property type="match status" value="1"/>
</dbReference>
<feature type="domain" description="N-acetyltransferase" evidence="2">
    <location>
        <begin position="34"/>
        <end position="186"/>
    </location>
</feature>
<gene>
    <name evidence="3" type="ORF">BDZ94DRAFT_1252967</name>
</gene>
<dbReference type="Gene3D" id="3.40.630.30">
    <property type="match status" value="1"/>
</dbReference>
<name>A0A9P5YBJ8_9AGAR</name>
<evidence type="ECO:0000313" key="4">
    <source>
        <dbReference type="Proteomes" id="UP000807353"/>
    </source>
</evidence>
<dbReference type="OrthoDB" id="410198at2759"/>
<feature type="compositionally biased region" description="Polar residues" evidence="1">
    <location>
        <begin position="14"/>
        <end position="25"/>
    </location>
</feature>
<dbReference type="EMBL" id="MU150245">
    <property type="protein sequence ID" value="KAF9465717.1"/>
    <property type="molecule type" value="Genomic_DNA"/>
</dbReference>
<dbReference type="GO" id="GO:0016747">
    <property type="term" value="F:acyltransferase activity, transferring groups other than amino-acyl groups"/>
    <property type="evidence" value="ECO:0007669"/>
    <property type="project" value="InterPro"/>
</dbReference>
<comment type="caution">
    <text evidence="3">The sequence shown here is derived from an EMBL/GenBank/DDBJ whole genome shotgun (WGS) entry which is preliminary data.</text>
</comment>
<evidence type="ECO:0000259" key="2">
    <source>
        <dbReference type="PROSITE" id="PS51186"/>
    </source>
</evidence>
<feature type="region of interest" description="Disordered" evidence="1">
    <location>
        <begin position="1"/>
        <end position="25"/>
    </location>
</feature>